<dbReference type="RefSeq" id="WP_200809172.1">
    <property type="nucleotide sequence ID" value="NZ_FUXP01000001.1"/>
</dbReference>
<reference evidence="2 3" key="1">
    <citation type="submission" date="2017-02" db="EMBL/GenBank/DDBJ databases">
        <authorList>
            <person name="Peterson S.W."/>
        </authorList>
    </citation>
    <scope>NUCLEOTIDE SEQUENCE [LARGE SCALE GENOMIC DNA]</scope>
    <source>
        <strain evidence="2 3">DSM 21749</strain>
    </source>
</reference>
<dbReference type="AlphaFoldDB" id="A0A1T4MBE7"/>
<accession>A0A1T4MBE7</accession>
<evidence type="ECO:0000256" key="1">
    <source>
        <dbReference type="SAM" id="Phobius"/>
    </source>
</evidence>
<keyword evidence="3" id="KW-1185">Reference proteome</keyword>
<name>A0A1T4MBE7_9GAMM</name>
<keyword evidence="1" id="KW-0472">Membrane</keyword>
<evidence type="ECO:0000313" key="3">
    <source>
        <dbReference type="Proteomes" id="UP000190061"/>
    </source>
</evidence>
<keyword evidence="1" id="KW-0812">Transmembrane</keyword>
<evidence type="ECO:0000313" key="2">
    <source>
        <dbReference type="EMBL" id="SJZ64339.1"/>
    </source>
</evidence>
<evidence type="ECO:0008006" key="4">
    <source>
        <dbReference type="Google" id="ProtNLM"/>
    </source>
</evidence>
<sequence length="170" mass="17942">MATHPQQHIFSPSKGAEPPDWGGLLRRAVGSGTIAAAASGLAFALLARRRTGSLASAPNATSHVLWGESAGRCHEVDLRHTAAGVAIHHASTVFWATGFEWLLARRRPPHPLTAAAAVTTAAYLVDYHLVPTRLTPGFEIHLPARSMGGIYAALGAGLALAALMRRPVRH</sequence>
<dbReference type="STRING" id="1122188.SAMN02745674_00364"/>
<proteinExistence type="predicted"/>
<feature type="transmembrane region" description="Helical" evidence="1">
    <location>
        <begin position="142"/>
        <end position="164"/>
    </location>
</feature>
<organism evidence="2 3">
    <name type="scientific">Lysobacter spongiicola DSM 21749</name>
    <dbReference type="NCBI Taxonomy" id="1122188"/>
    <lineage>
        <taxon>Bacteria</taxon>
        <taxon>Pseudomonadati</taxon>
        <taxon>Pseudomonadota</taxon>
        <taxon>Gammaproteobacteria</taxon>
        <taxon>Lysobacterales</taxon>
        <taxon>Lysobacteraceae</taxon>
        <taxon>Novilysobacter</taxon>
    </lineage>
</organism>
<dbReference type="EMBL" id="FUXP01000001">
    <property type="protein sequence ID" value="SJZ64339.1"/>
    <property type="molecule type" value="Genomic_DNA"/>
</dbReference>
<protein>
    <recommendedName>
        <fullName evidence="4">DUF1440 domain-containing protein</fullName>
    </recommendedName>
</protein>
<keyword evidence="1" id="KW-1133">Transmembrane helix</keyword>
<gene>
    <name evidence="2" type="ORF">SAMN02745674_00364</name>
</gene>
<dbReference type="Proteomes" id="UP000190061">
    <property type="component" value="Unassembled WGS sequence"/>
</dbReference>